<dbReference type="SUPFAM" id="SSF54523">
    <property type="entry name" value="Pili subunits"/>
    <property type="match status" value="1"/>
</dbReference>
<feature type="domain" description="General secretion pathway GspH" evidence="12">
    <location>
        <begin position="56"/>
        <end position="166"/>
    </location>
</feature>
<evidence type="ECO:0000256" key="7">
    <source>
        <dbReference type="ARBA" id="ARBA00022989"/>
    </source>
</evidence>
<comment type="similarity">
    <text evidence="9">Belongs to the GSP H family.</text>
</comment>
<evidence type="ECO:0000256" key="8">
    <source>
        <dbReference type="ARBA" id="ARBA00023136"/>
    </source>
</evidence>
<accession>A0ABS2KLT6</accession>
<evidence type="ECO:0000256" key="6">
    <source>
        <dbReference type="ARBA" id="ARBA00022692"/>
    </source>
</evidence>
<evidence type="ECO:0000313" key="13">
    <source>
        <dbReference type="EMBL" id="MBM7132120.1"/>
    </source>
</evidence>
<name>A0ABS2KLT6_9GAMM</name>
<reference evidence="13" key="1">
    <citation type="submission" date="2020-10" db="EMBL/GenBank/DDBJ databases">
        <title>Phylogeny of dyella-like bacteria.</title>
        <authorList>
            <person name="Fu J."/>
        </authorList>
    </citation>
    <scope>NUCLEOTIDE SEQUENCE</scope>
    <source>
        <strain evidence="13">DHON07</strain>
    </source>
</reference>
<evidence type="ECO:0000256" key="5">
    <source>
        <dbReference type="ARBA" id="ARBA00022519"/>
    </source>
</evidence>
<feature type="transmembrane region" description="Helical" evidence="11">
    <location>
        <begin position="20"/>
        <end position="40"/>
    </location>
</feature>
<evidence type="ECO:0000256" key="4">
    <source>
        <dbReference type="ARBA" id="ARBA00022481"/>
    </source>
</evidence>
<evidence type="ECO:0000256" key="2">
    <source>
        <dbReference type="ARBA" id="ARBA00021549"/>
    </source>
</evidence>
<evidence type="ECO:0000256" key="9">
    <source>
        <dbReference type="ARBA" id="ARBA00025772"/>
    </source>
</evidence>
<evidence type="ECO:0000256" key="11">
    <source>
        <dbReference type="SAM" id="Phobius"/>
    </source>
</evidence>
<keyword evidence="7 11" id="KW-1133">Transmembrane helix</keyword>
<dbReference type="Gene3D" id="3.55.40.10">
    <property type="entry name" value="minor pseudopilin epsh domain"/>
    <property type="match status" value="1"/>
</dbReference>
<organism evidence="13 14">
    <name type="scientific">Dyella mobilis</name>
    <dbReference type="NCBI Taxonomy" id="1849582"/>
    <lineage>
        <taxon>Bacteria</taxon>
        <taxon>Pseudomonadati</taxon>
        <taxon>Pseudomonadota</taxon>
        <taxon>Gammaproteobacteria</taxon>
        <taxon>Lysobacterales</taxon>
        <taxon>Rhodanobacteraceae</taxon>
        <taxon>Dyella</taxon>
    </lineage>
</organism>
<dbReference type="InterPro" id="IPR045584">
    <property type="entry name" value="Pilin-like"/>
</dbReference>
<evidence type="ECO:0000256" key="1">
    <source>
        <dbReference type="ARBA" id="ARBA00004377"/>
    </source>
</evidence>
<comment type="subcellular location">
    <subcellularLocation>
        <location evidence="1">Cell inner membrane</location>
        <topology evidence="1">Single-pass membrane protein</topology>
    </subcellularLocation>
</comment>
<evidence type="ECO:0000256" key="3">
    <source>
        <dbReference type="ARBA" id="ARBA00022475"/>
    </source>
</evidence>
<keyword evidence="14" id="KW-1185">Reference proteome</keyword>
<keyword evidence="8 11" id="KW-0472">Membrane</keyword>
<sequence length="187" mass="20663">MNPRTANSRYRCLPGGFGLIEQMVTLVVLAIVLATAVPSFRHLLDRHELRQAQTEYIAALQHARNLAINEQTRIVFCPSRDALTCNDDNRWNEGWLIGRERKAEGQPAGAPLYAGGRHSNRINIIATSNLKSLQFKWDGTIGNTNQTLVICLQGDYSQALAVIIARRGRVRGATPTPDQAAQCALTE</sequence>
<keyword evidence="5" id="KW-0997">Cell inner membrane</keyword>
<keyword evidence="4" id="KW-0488">Methylation</keyword>
<dbReference type="InterPro" id="IPR012902">
    <property type="entry name" value="N_methyl_site"/>
</dbReference>
<evidence type="ECO:0000313" key="14">
    <source>
        <dbReference type="Proteomes" id="UP001430193"/>
    </source>
</evidence>
<evidence type="ECO:0000256" key="10">
    <source>
        <dbReference type="ARBA" id="ARBA00030775"/>
    </source>
</evidence>
<dbReference type="InterPro" id="IPR022346">
    <property type="entry name" value="T2SS_GspH"/>
</dbReference>
<keyword evidence="6 11" id="KW-0812">Transmembrane</keyword>
<proteinExistence type="inferred from homology"/>
<dbReference type="EMBL" id="JADIKF010000040">
    <property type="protein sequence ID" value="MBM7132120.1"/>
    <property type="molecule type" value="Genomic_DNA"/>
</dbReference>
<comment type="caution">
    <text evidence="13">The sequence shown here is derived from an EMBL/GenBank/DDBJ whole genome shotgun (WGS) entry which is preliminary data.</text>
</comment>
<dbReference type="Pfam" id="PF12019">
    <property type="entry name" value="GspH"/>
    <property type="match status" value="1"/>
</dbReference>
<gene>
    <name evidence="13" type="ORF">ISS99_21540</name>
</gene>
<dbReference type="RefSeq" id="WP_204633642.1">
    <property type="nucleotide sequence ID" value="NZ_BSOC01000001.1"/>
</dbReference>
<dbReference type="Proteomes" id="UP001430193">
    <property type="component" value="Unassembled WGS sequence"/>
</dbReference>
<keyword evidence="3" id="KW-1003">Cell membrane</keyword>
<evidence type="ECO:0000259" key="12">
    <source>
        <dbReference type="Pfam" id="PF12019"/>
    </source>
</evidence>
<protein>
    <recommendedName>
        <fullName evidence="2">Type II secretion system protein H</fullName>
    </recommendedName>
    <alternativeName>
        <fullName evidence="10">General secretion pathway protein H</fullName>
    </alternativeName>
</protein>
<dbReference type="NCBIfam" id="TIGR02532">
    <property type="entry name" value="IV_pilin_GFxxxE"/>
    <property type="match status" value="1"/>
</dbReference>